<reference evidence="4" key="1">
    <citation type="journal article" date="2013" name="Nature">
        <title>Draft genome of the wheat A-genome progenitor Triticum urartu.</title>
        <authorList>
            <person name="Ling H.Q."/>
            <person name="Zhao S."/>
            <person name="Liu D."/>
            <person name="Wang J."/>
            <person name="Sun H."/>
            <person name="Zhang C."/>
            <person name="Fan H."/>
            <person name="Li D."/>
            <person name="Dong L."/>
            <person name="Tao Y."/>
            <person name="Gao C."/>
            <person name="Wu H."/>
            <person name="Li Y."/>
            <person name="Cui Y."/>
            <person name="Guo X."/>
            <person name="Zheng S."/>
            <person name="Wang B."/>
            <person name="Yu K."/>
            <person name="Liang Q."/>
            <person name="Yang W."/>
            <person name="Lou X."/>
            <person name="Chen J."/>
            <person name="Feng M."/>
            <person name="Jian J."/>
            <person name="Zhang X."/>
            <person name="Luo G."/>
            <person name="Jiang Y."/>
            <person name="Liu J."/>
            <person name="Wang Z."/>
            <person name="Sha Y."/>
            <person name="Zhang B."/>
            <person name="Wu H."/>
            <person name="Tang D."/>
            <person name="Shen Q."/>
            <person name="Xue P."/>
            <person name="Zou S."/>
            <person name="Wang X."/>
            <person name="Liu X."/>
            <person name="Wang F."/>
            <person name="Yang Y."/>
            <person name="An X."/>
            <person name="Dong Z."/>
            <person name="Zhang K."/>
            <person name="Zhang X."/>
            <person name="Luo M.C."/>
            <person name="Dvorak J."/>
            <person name="Tong Y."/>
            <person name="Wang J."/>
            <person name="Yang H."/>
            <person name="Li Z."/>
            <person name="Wang D."/>
            <person name="Zhang A."/>
            <person name="Wang J."/>
        </authorList>
    </citation>
    <scope>NUCLEOTIDE SEQUENCE</scope>
    <source>
        <strain evidence="4">cv. G1812</strain>
    </source>
</reference>
<reference evidence="3" key="3">
    <citation type="submission" date="2022-06" db="UniProtKB">
        <authorList>
            <consortium name="EnsemblPlants"/>
        </authorList>
    </citation>
    <scope>IDENTIFICATION</scope>
</reference>
<dbReference type="AlphaFoldDB" id="A0A8R7Q6C3"/>
<organism evidence="3 4">
    <name type="scientific">Triticum urartu</name>
    <name type="common">Red wild einkorn</name>
    <name type="synonym">Crithodium urartu</name>
    <dbReference type="NCBI Taxonomy" id="4572"/>
    <lineage>
        <taxon>Eukaryota</taxon>
        <taxon>Viridiplantae</taxon>
        <taxon>Streptophyta</taxon>
        <taxon>Embryophyta</taxon>
        <taxon>Tracheophyta</taxon>
        <taxon>Spermatophyta</taxon>
        <taxon>Magnoliopsida</taxon>
        <taxon>Liliopsida</taxon>
        <taxon>Poales</taxon>
        <taxon>Poaceae</taxon>
        <taxon>BOP clade</taxon>
        <taxon>Pooideae</taxon>
        <taxon>Triticodae</taxon>
        <taxon>Triticeae</taxon>
        <taxon>Triticinae</taxon>
        <taxon>Triticum</taxon>
    </lineage>
</organism>
<keyword evidence="1" id="KW-0175">Coiled coil</keyword>
<dbReference type="Gramene" id="TuG1812G0400003368.01.T01">
    <property type="protein sequence ID" value="TuG1812G0400003368.01.T01"/>
    <property type="gene ID" value="TuG1812G0400003368.01"/>
</dbReference>
<feature type="domain" description="Cyclic nucleotide-binding" evidence="2">
    <location>
        <begin position="287"/>
        <end position="339"/>
    </location>
</feature>
<dbReference type="InterPro" id="IPR039266">
    <property type="entry name" value="EN-1/SPM"/>
</dbReference>
<feature type="coiled-coil region" evidence="1">
    <location>
        <begin position="318"/>
        <end position="356"/>
    </location>
</feature>
<dbReference type="PROSITE" id="PS50042">
    <property type="entry name" value="CNMP_BINDING_3"/>
    <property type="match status" value="1"/>
</dbReference>
<evidence type="ECO:0000259" key="2">
    <source>
        <dbReference type="PROSITE" id="PS50042"/>
    </source>
</evidence>
<dbReference type="PANTHER" id="PTHR33157:SF5">
    <property type="entry name" value="OS09G0314100 PROTEIN"/>
    <property type="match status" value="1"/>
</dbReference>
<dbReference type="EnsemblPlants" id="TuG1812G0400003368.01.T01">
    <property type="protein sequence ID" value="TuG1812G0400003368.01.T01"/>
    <property type="gene ID" value="TuG1812G0400003368.01"/>
</dbReference>
<accession>A0A8R7Q6C3</accession>
<evidence type="ECO:0000313" key="4">
    <source>
        <dbReference type="Proteomes" id="UP000015106"/>
    </source>
</evidence>
<dbReference type="InterPro" id="IPR000595">
    <property type="entry name" value="cNMP-bd_dom"/>
</dbReference>
<dbReference type="Proteomes" id="UP000015106">
    <property type="component" value="Chromosome 4"/>
</dbReference>
<evidence type="ECO:0000313" key="3">
    <source>
        <dbReference type="EnsemblPlants" id="TuG1812G0400003368.01.T01"/>
    </source>
</evidence>
<sequence length="386" mass="44695">MLLTLLFRQFNYADPNSKHYKYTMQLGIILKREHPGIIEKKEGGVVIKTRPALEWSDYYDDDILDDKGRTTADRVKQVFWNLFEVHVKDGEDPDKVEDDVDRVLDNYAMKKVRDMMYQVCVDAVKFYYEKKGELLDDTLACSKELEYDQYLEGRIPWFKEHAWPHLCAYWCSKVFKSLRKRGQESRFKSEDIAQNRGGSPPFVEARQILAQKYGPEKATTLNTYAAMKSGLKNWDGSGSISSTLSGKAKKRHDDYCDLARAAHPDDWEERELDGQMLYESSGGIPHGRLAIADGAIKKADVISIAREKKLRSLSSTSFRRTIQENEELKRRAIQENEELKRRNENLQKIVDMHGRLFLLLANLCTCFRLIVQTSYSNVAYLFIGPF</sequence>
<evidence type="ECO:0000256" key="1">
    <source>
        <dbReference type="SAM" id="Coils"/>
    </source>
</evidence>
<proteinExistence type="predicted"/>
<protein>
    <recommendedName>
        <fullName evidence="2">Cyclic nucleotide-binding domain-containing protein</fullName>
    </recommendedName>
</protein>
<dbReference type="PANTHER" id="PTHR33157">
    <property type="entry name" value="AUTONOMOUS TRANSPOSABLE ELEMENT EN-1 MOSAIC PROTEIN-RELATED"/>
    <property type="match status" value="1"/>
</dbReference>
<keyword evidence="4" id="KW-1185">Reference proteome</keyword>
<reference evidence="3" key="2">
    <citation type="submission" date="2018-03" db="EMBL/GenBank/DDBJ databases">
        <title>The Triticum urartu genome reveals the dynamic nature of wheat genome evolution.</title>
        <authorList>
            <person name="Ling H."/>
            <person name="Ma B."/>
            <person name="Shi X."/>
            <person name="Liu H."/>
            <person name="Dong L."/>
            <person name="Sun H."/>
            <person name="Cao Y."/>
            <person name="Gao Q."/>
            <person name="Zheng S."/>
            <person name="Li Y."/>
            <person name="Yu Y."/>
            <person name="Du H."/>
            <person name="Qi M."/>
            <person name="Li Y."/>
            <person name="Yu H."/>
            <person name="Cui Y."/>
            <person name="Wang N."/>
            <person name="Chen C."/>
            <person name="Wu H."/>
            <person name="Zhao Y."/>
            <person name="Zhang J."/>
            <person name="Li Y."/>
            <person name="Zhou W."/>
            <person name="Zhang B."/>
            <person name="Hu W."/>
            <person name="Eijk M."/>
            <person name="Tang J."/>
            <person name="Witsenboer H."/>
            <person name="Zhao S."/>
            <person name="Li Z."/>
            <person name="Zhang A."/>
            <person name="Wang D."/>
            <person name="Liang C."/>
        </authorList>
    </citation>
    <scope>NUCLEOTIDE SEQUENCE [LARGE SCALE GENOMIC DNA]</scope>
    <source>
        <strain evidence="3">cv. G1812</strain>
    </source>
</reference>
<name>A0A8R7Q6C3_TRIUA</name>
<dbReference type="GO" id="GO:0032196">
    <property type="term" value="P:transposition"/>
    <property type="evidence" value="ECO:0007669"/>
    <property type="project" value="InterPro"/>
</dbReference>